<keyword evidence="4" id="KW-1185">Reference proteome</keyword>
<proteinExistence type="predicted"/>
<dbReference type="GO" id="GO:0051301">
    <property type="term" value="P:cell division"/>
    <property type="evidence" value="ECO:0007669"/>
    <property type="project" value="TreeGrafter"/>
</dbReference>
<feature type="compositionally biased region" description="Low complexity" evidence="1">
    <location>
        <begin position="422"/>
        <end position="439"/>
    </location>
</feature>
<dbReference type="Pfam" id="PF06911">
    <property type="entry name" value="Senescence"/>
    <property type="match status" value="2"/>
</dbReference>
<evidence type="ECO:0000313" key="4">
    <source>
        <dbReference type="Proteomes" id="UP001182556"/>
    </source>
</evidence>
<evidence type="ECO:0000256" key="1">
    <source>
        <dbReference type="SAM" id="MobiDB-lite"/>
    </source>
</evidence>
<dbReference type="InterPro" id="IPR009686">
    <property type="entry name" value="Senescence/spartin_C"/>
</dbReference>
<name>A0AAD9D1E3_PAPLA</name>
<dbReference type="AlphaFoldDB" id="A0AAD9D1E3"/>
<evidence type="ECO:0000313" key="3">
    <source>
        <dbReference type="EMBL" id="KAK1924273.1"/>
    </source>
</evidence>
<dbReference type="EMBL" id="JAODAN010000005">
    <property type="protein sequence ID" value="KAK1924273.1"/>
    <property type="molecule type" value="Genomic_DNA"/>
</dbReference>
<protein>
    <submittedName>
        <fullName evidence="3">Senescence-associated protein-domain-containing protein</fullName>
    </submittedName>
</protein>
<feature type="domain" description="Senescence" evidence="2">
    <location>
        <begin position="430"/>
        <end position="522"/>
    </location>
</feature>
<accession>A0AAD9D1E3</accession>
<reference evidence="3" key="1">
    <citation type="submission" date="2023-02" db="EMBL/GenBank/DDBJ databases">
        <title>Identification and recombinant expression of a fungal hydrolase from Papiliotrema laurentii that hydrolyzes apple cutin and clears colloidal polyester polyurethane.</title>
        <authorList>
            <consortium name="DOE Joint Genome Institute"/>
            <person name="Roman V.A."/>
            <person name="Bojanowski C."/>
            <person name="Crable B.R."/>
            <person name="Wagner D.N."/>
            <person name="Hung C.S."/>
            <person name="Nadeau L.J."/>
            <person name="Schratz L."/>
            <person name="Haridas S."/>
            <person name="Pangilinan J."/>
            <person name="Lipzen A."/>
            <person name="Na H."/>
            <person name="Yan M."/>
            <person name="Ng V."/>
            <person name="Grigoriev I.V."/>
            <person name="Spatafora J.W."/>
            <person name="Barlow D."/>
            <person name="Biffinger J."/>
            <person name="Kelley-Loughnane N."/>
            <person name="Varaljay V.A."/>
            <person name="Crookes-Goodson W.J."/>
        </authorList>
    </citation>
    <scope>NUCLEOTIDE SEQUENCE</scope>
    <source>
        <strain evidence="3">5307AH</strain>
    </source>
</reference>
<feature type="compositionally biased region" description="Basic and acidic residues" evidence="1">
    <location>
        <begin position="568"/>
        <end position="588"/>
    </location>
</feature>
<gene>
    <name evidence="3" type="ORF">DB88DRAFT_489655</name>
</gene>
<dbReference type="PANTHER" id="PTHR21068:SF43">
    <property type="entry name" value="SPARTIN"/>
    <property type="match status" value="1"/>
</dbReference>
<feature type="region of interest" description="Disordered" evidence="1">
    <location>
        <begin position="352"/>
        <end position="442"/>
    </location>
</feature>
<comment type="caution">
    <text evidence="3">The sequence shown here is derived from an EMBL/GenBank/DDBJ whole genome shotgun (WGS) entry which is preliminary data.</text>
</comment>
<feature type="domain" description="Senescence" evidence="2">
    <location>
        <begin position="251"/>
        <end position="335"/>
    </location>
</feature>
<dbReference type="PANTHER" id="PTHR21068">
    <property type="entry name" value="SPARTIN"/>
    <property type="match status" value="1"/>
</dbReference>
<dbReference type="Proteomes" id="UP001182556">
    <property type="component" value="Unassembled WGS sequence"/>
</dbReference>
<feature type="region of interest" description="Disordered" evidence="1">
    <location>
        <begin position="567"/>
        <end position="588"/>
    </location>
</feature>
<evidence type="ECO:0000259" key="2">
    <source>
        <dbReference type="Pfam" id="PF06911"/>
    </source>
</evidence>
<dbReference type="GO" id="GO:0005886">
    <property type="term" value="C:plasma membrane"/>
    <property type="evidence" value="ECO:0007669"/>
    <property type="project" value="TreeGrafter"/>
</dbReference>
<organism evidence="3 4">
    <name type="scientific">Papiliotrema laurentii</name>
    <name type="common">Cryptococcus laurentii</name>
    <dbReference type="NCBI Taxonomy" id="5418"/>
    <lineage>
        <taxon>Eukaryota</taxon>
        <taxon>Fungi</taxon>
        <taxon>Dikarya</taxon>
        <taxon>Basidiomycota</taxon>
        <taxon>Agaricomycotina</taxon>
        <taxon>Tremellomycetes</taxon>
        <taxon>Tremellales</taxon>
        <taxon>Rhynchogastremaceae</taxon>
        <taxon>Papiliotrema</taxon>
    </lineage>
</organism>
<sequence>MVTTPSPASRSGTASPASNAEGYLLLTIQHAVVKQVFDGEVTTLAQGELRVECVSIPIPASLGKQTANPFAPSPSDPAVPTHDFWLVLHVGSTFEMPLIPETYLIPSAASDSISYTIPSPHVPNAFLLIELPKPVTAADMEDLDSFEVLLRQYKSLGAEASALSGITVPRLGANTPSTPAPENMRGKVVLVNEDTGEVVGELDQNIDVDEDKRVAGDDKNRPVVLDFGNVVEGYAPKVQIQTVAEEDMDDWVLRGAHHISRGILSVSNFTQRMMTSGADLYIRNSTPRAEPVKFSPITKATIRTTHNASVKTVKVTKSTMGMINNAIMTVVDKTYDTGVKPVIQAYDRLDMDPLFNEPKPPVSPRPSGLPKTDGAPVAVPTNGTPPYTSAAGAKVDLPGKAEYDAAGAEPPSYNDATKSEKTNPSSNTSTSSTPPSSTPKAKRPWYNRFILAGEVVLSSIEASTHDLISTGTAAASSAAGHKFGPEVGQATSLLGGSVRNVAVVYIDVRGVGRRALLSSTAKGFVKARLKNGGEVRLQGEGRDKGGVQVDAGEVEEDKNGVAVIGMTEVERKSPVGTDNEKRPIGNVV</sequence>
<dbReference type="InterPro" id="IPR045036">
    <property type="entry name" value="Spartin-like"/>
</dbReference>